<dbReference type="Proteomes" id="UP000327157">
    <property type="component" value="Chromosome 4"/>
</dbReference>
<dbReference type="NCBIfam" id="TIGR00756">
    <property type="entry name" value="PPR"/>
    <property type="match status" value="3"/>
</dbReference>
<organism evidence="3 4">
    <name type="scientific">Pyrus ussuriensis x Pyrus communis</name>
    <dbReference type="NCBI Taxonomy" id="2448454"/>
    <lineage>
        <taxon>Eukaryota</taxon>
        <taxon>Viridiplantae</taxon>
        <taxon>Streptophyta</taxon>
        <taxon>Embryophyta</taxon>
        <taxon>Tracheophyta</taxon>
        <taxon>Spermatophyta</taxon>
        <taxon>Magnoliopsida</taxon>
        <taxon>eudicotyledons</taxon>
        <taxon>Gunneridae</taxon>
        <taxon>Pentapetalae</taxon>
        <taxon>rosids</taxon>
        <taxon>fabids</taxon>
        <taxon>Rosales</taxon>
        <taxon>Rosaceae</taxon>
        <taxon>Amygdaloideae</taxon>
        <taxon>Maleae</taxon>
        <taxon>Pyrus</taxon>
    </lineage>
</organism>
<gene>
    <name evidence="3" type="ORF">D8674_025478</name>
</gene>
<dbReference type="InterPro" id="IPR011990">
    <property type="entry name" value="TPR-like_helical_dom_sf"/>
</dbReference>
<feature type="repeat" description="PPR" evidence="2">
    <location>
        <begin position="209"/>
        <end position="243"/>
    </location>
</feature>
<evidence type="ECO:0000256" key="2">
    <source>
        <dbReference type="PROSITE-ProRule" id="PRU00708"/>
    </source>
</evidence>
<dbReference type="PANTHER" id="PTHR47493:SF3">
    <property type="entry name" value="PENTACOTRIPEPTIDE-REPEAT REGION OF PRORP DOMAIN-CONTAINING PROTEIN"/>
    <property type="match status" value="1"/>
</dbReference>
<dbReference type="Pfam" id="PF01535">
    <property type="entry name" value="PPR"/>
    <property type="match status" value="1"/>
</dbReference>
<dbReference type="EMBL" id="SMOL01000231">
    <property type="protein sequence ID" value="KAB2623296.1"/>
    <property type="molecule type" value="Genomic_DNA"/>
</dbReference>
<reference evidence="3 4" key="1">
    <citation type="submission" date="2019-09" db="EMBL/GenBank/DDBJ databases">
        <authorList>
            <person name="Ou C."/>
        </authorList>
    </citation>
    <scope>NUCLEOTIDE SEQUENCE [LARGE SCALE GENOMIC DNA]</scope>
    <source>
        <strain evidence="3">S2</strain>
        <tissue evidence="3">Leaf</tissue>
    </source>
</reference>
<evidence type="ECO:0000256" key="1">
    <source>
        <dbReference type="ARBA" id="ARBA00022737"/>
    </source>
</evidence>
<dbReference type="Gene3D" id="1.25.40.10">
    <property type="entry name" value="Tetratricopeptide repeat domain"/>
    <property type="match status" value="3"/>
</dbReference>
<dbReference type="PROSITE" id="PS51375">
    <property type="entry name" value="PPR"/>
    <property type="match status" value="4"/>
</dbReference>
<dbReference type="InterPro" id="IPR002885">
    <property type="entry name" value="PPR_rpt"/>
</dbReference>
<reference evidence="4" key="2">
    <citation type="submission" date="2019-10" db="EMBL/GenBank/DDBJ databases">
        <title>A de novo genome assembly of a pear dwarfing rootstock.</title>
        <authorList>
            <person name="Wang F."/>
            <person name="Wang J."/>
            <person name="Li S."/>
            <person name="Zhang Y."/>
            <person name="Fang M."/>
            <person name="Ma L."/>
            <person name="Zhao Y."/>
            <person name="Jiang S."/>
        </authorList>
    </citation>
    <scope>NUCLEOTIDE SEQUENCE [LARGE SCALE GENOMIC DNA]</scope>
</reference>
<dbReference type="AlphaFoldDB" id="A0A5N5H5R1"/>
<proteinExistence type="predicted"/>
<protein>
    <submittedName>
        <fullName evidence="3">Pentatricopeptide repeat-containing protein</fullName>
    </submittedName>
</protein>
<evidence type="ECO:0000313" key="4">
    <source>
        <dbReference type="Proteomes" id="UP000327157"/>
    </source>
</evidence>
<accession>A0A5N5H5R1</accession>
<keyword evidence="1" id="KW-0677">Repeat</keyword>
<sequence length="558" mass="63621">MARRRRRAKKMILGRRNAHTAAYRMGVEVHEADKNKIITVVAVSSSVLIVVDAATTAVDAATVIHAAPRGGSTKHTTLLVETFHEHQRLKDLLVKVTTEDCCPLQLLADDGDWTKDQFWAVITFLLFEMWKKIEKSRINEFNYSKIIGLLSEEGLMEEAAPCFQEMKSHDLRPSLEVYNSMIHGFARQGNFDDALFYLSEMREMNVAPETDTYDGLIEAYGKYKMYDEMGMCVKKMKLNGCPPDHITYNLLIREFSRGGLLKRMESVYQSMLSKRIILQSSTLIAMLEVYAKFGILDKMEKVYMRLLNSRTLVKDDLIRKLAEVYIKNYKFSRLENLGVDISSRFGQTDLVWCLRLLSHAGLLSRRGMDSIVREMKEENAPWNATVANTIMLAYLKMKDFTHMRILLSQLLTQGVEPDIITVGILFDANMIGYDGSGTLDAWKKKGLLQRSVEMNTDPLVLTTFGKGHFLRNCEAAFSSLEPEVKIFVDEGGFLWIHGNKRNHVLTLRYTKVASASNFHLQVMLVSTNDGMLHVRFAQGSDGKERFGVEDALKRRFPM</sequence>
<dbReference type="PANTHER" id="PTHR47493">
    <property type="entry name" value="OS08G0520200 PROTEIN"/>
    <property type="match status" value="1"/>
</dbReference>
<comment type="caution">
    <text evidence="3">The sequence shown here is derived from an EMBL/GenBank/DDBJ whole genome shotgun (WGS) entry which is preliminary data.</text>
</comment>
<dbReference type="Pfam" id="PF13812">
    <property type="entry name" value="PPR_3"/>
    <property type="match status" value="1"/>
</dbReference>
<feature type="repeat" description="PPR" evidence="2">
    <location>
        <begin position="244"/>
        <end position="278"/>
    </location>
</feature>
<keyword evidence="4" id="KW-1185">Reference proteome</keyword>
<feature type="repeat" description="PPR" evidence="2">
    <location>
        <begin position="174"/>
        <end position="208"/>
    </location>
</feature>
<dbReference type="OrthoDB" id="185373at2759"/>
<feature type="repeat" description="PPR" evidence="2">
    <location>
        <begin position="139"/>
        <end position="173"/>
    </location>
</feature>
<evidence type="ECO:0000313" key="3">
    <source>
        <dbReference type="EMBL" id="KAB2623296.1"/>
    </source>
</evidence>
<reference evidence="3 4" key="3">
    <citation type="submission" date="2019-11" db="EMBL/GenBank/DDBJ databases">
        <title>A de novo genome assembly of a pear dwarfing rootstock.</title>
        <authorList>
            <person name="Wang F."/>
            <person name="Wang J."/>
            <person name="Li S."/>
            <person name="Zhang Y."/>
            <person name="Fang M."/>
            <person name="Ma L."/>
            <person name="Zhao Y."/>
            <person name="Jiang S."/>
        </authorList>
    </citation>
    <scope>NUCLEOTIDE SEQUENCE [LARGE SCALE GENOMIC DNA]</scope>
    <source>
        <strain evidence="3">S2</strain>
        <tissue evidence="3">Leaf</tissue>
    </source>
</reference>
<name>A0A5N5H5R1_9ROSA</name>